<evidence type="ECO:0000313" key="2">
    <source>
        <dbReference type="Proteomes" id="UP001055879"/>
    </source>
</evidence>
<dbReference type="Proteomes" id="UP001055879">
    <property type="component" value="Linkage Group LG18"/>
</dbReference>
<name>A0ACB8XG60_ARCLA</name>
<sequence>MMNETASLNGSSCLAISEKRSRKSGGCVGIFFQLFDWNRRFAKKKLFSKRLLPPDRAKEASKKFGGDEKLPKLRLIADENSGGFPNKNKNGVSSVNSNVCKNGVQTPSLVARLMGLESMPSVHREKPPKDFSGEFRGGRREKVVGNGDDFEKETTTKQDFRPQKLQKTGMVERRNVTRFGAEALQLKNVLSRSRKHHHHHHPKLASPIKNTNHHGRRNSSRLIGAATRILEPQSRNRVKHAITYPHSARIPLGNEFGSESMKGQNLDLSNGQTSCKNCGNLVDIAESTSKREVRASIVDSIDLSSQVSPNRNSRFNQEKDLSTNVERGRQSHPQNLAFPSYFKENSRRTVDVSQSGDGVSFSSQSRLNCLPSATDSVSDTKDFVALNRSLSGRTRSRTPTKVEDTKFDKRSRFENGQKRPITHIRKRSENCGMIGSSNNRPRMVSNSGPTGGNKNCDGMTFRFNSSMNNRCEVATKLERRNPNGSPCKTTTQKKSTSNQIDEKICLQKPFPLTGDSLGAILEEKLKALANQVEYESKRSPANIFQELICALKERPIPENDSEFSSRRNHLSRHQNGRYDRNTGFGLQTKSEKTGGLIDHLSPGSVLEASFSNDSCCSSSLGDSSVRTLHADSMSYSYDESQLLDSETDPFFYPGVKEETRYDIVADLLTYISEVLSNLLDAGIKGNKRAHITETIFNTELVLSNQMAQKPNETDSFLICRLLLELETVAEVMWMKFGNFLGSENPKAGHQTKRIVFDSLIEYLDSKYGKYAKCGFRAWMTVPPFVGPEILVHDVVEEVGRWMGFVGRSSDELVEGDMSNWLGKWTDFEIEGYEIGARIEGDVLEMLVDEVVVDLLLFSGVRNDCYGPMIR</sequence>
<accession>A0ACB8XG60</accession>
<dbReference type="EMBL" id="CM042064">
    <property type="protein sequence ID" value="KAI3665550.1"/>
    <property type="molecule type" value="Genomic_DNA"/>
</dbReference>
<proteinExistence type="predicted"/>
<keyword evidence="2" id="KW-1185">Reference proteome</keyword>
<organism evidence="1 2">
    <name type="scientific">Arctium lappa</name>
    <name type="common">Greater burdock</name>
    <name type="synonym">Lappa major</name>
    <dbReference type="NCBI Taxonomy" id="4217"/>
    <lineage>
        <taxon>Eukaryota</taxon>
        <taxon>Viridiplantae</taxon>
        <taxon>Streptophyta</taxon>
        <taxon>Embryophyta</taxon>
        <taxon>Tracheophyta</taxon>
        <taxon>Spermatophyta</taxon>
        <taxon>Magnoliopsida</taxon>
        <taxon>eudicotyledons</taxon>
        <taxon>Gunneridae</taxon>
        <taxon>Pentapetalae</taxon>
        <taxon>asterids</taxon>
        <taxon>campanulids</taxon>
        <taxon>Asterales</taxon>
        <taxon>Asteraceae</taxon>
        <taxon>Carduoideae</taxon>
        <taxon>Cardueae</taxon>
        <taxon>Arctiinae</taxon>
        <taxon>Arctium</taxon>
    </lineage>
</organism>
<reference evidence="2" key="1">
    <citation type="journal article" date="2022" name="Mol. Ecol. Resour.">
        <title>The genomes of chicory, endive, great burdock and yacon provide insights into Asteraceae palaeo-polyploidization history and plant inulin production.</title>
        <authorList>
            <person name="Fan W."/>
            <person name="Wang S."/>
            <person name="Wang H."/>
            <person name="Wang A."/>
            <person name="Jiang F."/>
            <person name="Liu H."/>
            <person name="Zhao H."/>
            <person name="Xu D."/>
            <person name="Zhang Y."/>
        </authorList>
    </citation>
    <scope>NUCLEOTIDE SEQUENCE [LARGE SCALE GENOMIC DNA]</scope>
    <source>
        <strain evidence="2">cv. Niubang</strain>
    </source>
</reference>
<reference evidence="1 2" key="2">
    <citation type="journal article" date="2022" name="Mol. Ecol. Resour.">
        <title>The genomes of chicory, endive, great burdock and yacon provide insights into Asteraceae paleo-polyploidization history and plant inulin production.</title>
        <authorList>
            <person name="Fan W."/>
            <person name="Wang S."/>
            <person name="Wang H."/>
            <person name="Wang A."/>
            <person name="Jiang F."/>
            <person name="Liu H."/>
            <person name="Zhao H."/>
            <person name="Xu D."/>
            <person name="Zhang Y."/>
        </authorList>
    </citation>
    <scope>NUCLEOTIDE SEQUENCE [LARGE SCALE GENOMIC DNA]</scope>
    <source>
        <strain evidence="2">cv. Niubang</strain>
    </source>
</reference>
<protein>
    <submittedName>
        <fullName evidence="1">Uncharacterized protein</fullName>
    </submittedName>
</protein>
<gene>
    <name evidence="1" type="ORF">L6452_44177</name>
</gene>
<comment type="caution">
    <text evidence="1">The sequence shown here is derived from an EMBL/GenBank/DDBJ whole genome shotgun (WGS) entry which is preliminary data.</text>
</comment>
<evidence type="ECO:0000313" key="1">
    <source>
        <dbReference type="EMBL" id="KAI3665550.1"/>
    </source>
</evidence>